<reference evidence="4 5" key="1">
    <citation type="submission" date="2024-04" db="EMBL/GenBank/DDBJ databases">
        <title>Tritrichomonas musculus Genome.</title>
        <authorList>
            <person name="Alves-Ferreira E."/>
            <person name="Grigg M."/>
            <person name="Lorenzi H."/>
            <person name="Galac M."/>
        </authorList>
    </citation>
    <scope>NUCLEOTIDE SEQUENCE [LARGE SCALE GENOMIC DNA]</scope>
    <source>
        <strain evidence="4 5">EAF2021</strain>
    </source>
</reference>
<evidence type="ECO:0000256" key="3">
    <source>
        <dbReference type="PROSITE-ProRule" id="PRU00023"/>
    </source>
</evidence>
<dbReference type="PROSITE" id="PS50088">
    <property type="entry name" value="ANK_REPEAT"/>
    <property type="match status" value="1"/>
</dbReference>
<gene>
    <name evidence="4" type="ORF">M9Y10_023690</name>
</gene>
<evidence type="ECO:0000313" key="5">
    <source>
        <dbReference type="Proteomes" id="UP001470230"/>
    </source>
</evidence>
<evidence type="ECO:0000256" key="1">
    <source>
        <dbReference type="ARBA" id="ARBA00022737"/>
    </source>
</evidence>
<sequence length="942" mass="110715">MNHADKNNENKSSHENKINTFIQRYSNKMEPIQEKLLFYIDNNENEEENFLNLTDHLSKFNIIENKAKMKSFLYILLKISDNHQRKLNFFNKIESVLSYLQIHIQKNFSNFEIFNIFKSNKRVLFYLFKKQIIVPDQNIFHVICGKKYAAKQYPQYFSIEKFQKEKKIEQDFDLERSCGENDNYICELIRKDSVEDFIANFNRNKYSLNSIIKSSIYETNDFLIGKQPTLIEYATFFGSIQIIQYMLFNKVKLTSSLWLYAIHGNNPDVIHLLEDNHITPNDSTYFECFIESIKCHHNEIANYLKDNYLYNYTNDITMFKNCIKYYNFSFFSSIKSYEIGQLIYYFCKYDHIAILKYLIKKSKYNVNSKIISNLINVKIETNLLNIAIKKGNIEIINALIKKFNVDINLNYLKTDVKITDNHINDNHYKSIIEKIEEKSPLVIAIENTNVEIVELLLKQSNIDLSFGFIFKTSEYNIKENKIEKESVQNYQESKSPLIIAIENNLSDICQLLSMHKIYEKYILSNSLYKRNPIFYNIKYLHEEKIEKDPLIIAIEIGNLNIIRSLLSEPQLIANSKYTKTIYNSKHEEFHEEADALIYAIEKNKIEIIKILLAQKNINVNVKKKIKGNGKLVVEKSALIIATEKENEKIVKLLLKKKDIDVNAKYSINSRLIAFDFVCFDYYMNKHANNEERTALYIAVDKENRKITKMLLKKKGINTNSLLHQSISFVYWGKEKKYYTNQNFSKSEFYLAVEKGNLNILKHFIKIPSIDVNSYININSNSEIYKFYKSEGVYCESYNKLEEKCEEITPIHCAVQNGSTEIVKLLLSRPEIDINKKYVCQKTQKYDTKVKSKKEIKSALHIAVANQKYEIIQLLLSKSNINVNSKYIKSSNLYNSPQIKTAILLAVENNNKDIIQLLLKQKKLKIPYELENISSIKSLLNEH</sequence>
<dbReference type="EMBL" id="JAPFFF010000003">
    <property type="protein sequence ID" value="KAK8895248.1"/>
    <property type="molecule type" value="Genomic_DNA"/>
</dbReference>
<keyword evidence="2 3" id="KW-0040">ANK repeat</keyword>
<organism evidence="4 5">
    <name type="scientific">Tritrichomonas musculus</name>
    <dbReference type="NCBI Taxonomy" id="1915356"/>
    <lineage>
        <taxon>Eukaryota</taxon>
        <taxon>Metamonada</taxon>
        <taxon>Parabasalia</taxon>
        <taxon>Tritrichomonadida</taxon>
        <taxon>Tritrichomonadidae</taxon>
        <taxon>Tritrichomonas</taxon>
    </lineage>
</organism>
<dbReference type="SMART" id="SM00248">
    <property type="entry name" value="ANK"/>
    <property type="match status" value="13"/>
</dbReference>
<dbReference type="Proteomes" id="UP001470230">
    <property type="component" value="Unassembled WGS sequence"/>
</dbReference>
<evidence type="ECO:0000313" key="4">
    <source>
        <dbReference type="EMBL" id="KAK8895248.1"/>
    </source>
</evidence>
<keyword evidence="1" id="KW-0677">Repeat</keyword>
<dbReference type="Pfam" id="PF12796">
    <property type="entry name" value="Ank_2"/>
    <property type="match status" value="2"/>
</dbReference>
<dbReference type="Gene3D" id="1.25.40.20">
    <property type="entry name" value="Ankyrin repeat-containing domain"/>
    <property type="match status" value="3"/>
</dbReference>
<protein>
    <recommendedName>
        <fullName evidence="6">Ankyrin</fullName>
    </recommendedName>
</protein>
<dbReference type="PANTHER" id="PTHR24198">
    <property type="entry name" value="ANKYRIN REPEAT AND PROTEIN KINASE DOMAIN-CONTAINING PROTEIN"/>
    <property type="match status" value="1"/>
</dbReference>
<dbReference type="SUPFAM" id="SSF48403">
    <property type="entry name" value="Ankyrin repeat"/>
    <property type="match status" value="2"/>
</dbReference>
<evidence type="ECO:0000256" key="2">
    <source>
        <dbReference type="ARBA" id="ARBA00023043"/>
    </source>
</evidence>
<dbReference type="InterPro" id="IPR036770">
    <property type="entry name" value="Ankyrin_rpt-contain_sf"/>
</dbReference>
<evidence type="ECO:0008006" key="6">
    <source>
        <dbReference type="Google" id="ProtNLM"/>
    </source>
</evidence>
<keyword evidence="5" id="KW-1185">Reference proteome</keyword>
<proteinExistence type="predicted"/>
<feature type="repeat" description="ANK" evidence="3">
    <location>
        <begin position="805"/>
        <end position="828"/>
    </location>
</feature>
<comment type="caution">
    <text evidence="4">The sequence shown here is derived from an EMBL/GenBank/DDBJ whole genome shotgun (WGS) entry which is preliminary data.</text>
</comment>
<dbReference type="PANTHER" id="PTHR24198:SF165">
    <property type="entry name" value="ANKYRIN REPEAT-CONTAINING PROTEIN-RELATED"/>
    <property type="match status" value="1"/>
</dbReference>
<dbReference type="PROSITE" id="PS50297">
    <property type="entry name" value="ANK_REP_REGION"/>
    <property type="match status" value="1"/>
</dbReference>
<name>A0ABR2KWL6_9EUKA</name>
<accession>A0ABR2KWL6</accession>
<dbReference type="InterPro" id="IPR002110">
    <property type="entry name" value="Ankyrin_rpt"/>
</dbReference>